<sequence length="556" mass="63444">MPYELHRSAIITGTLNCFCLACDRFLENREEALCHIKTSSHCESLSAVPYLEKFNNQYIRKLKAGYFCEFCNKLMQTTMHVNLHLCEEYHQQNRGRKLLKSLSRGVIAFNNVHIEERAWHGIIDNVCCICVTEFEDEVLHKQNASHALSLIQRPVKFGENDAIYRPIDNSSFHCITCNKLLSSSTMNKHFNDADHLDLYSKCKVRSNKDSDEKDSDAKLIDTNSIYCDDINKNEINSYTREGNDDNVNKDETQTTFFKKSSIDIYPNQRNIEKDIADHLKAGTSAESDESEYDKTTEINVVLNVKGHHEGYKDAVLQEISHVNTACKDVNALESGSSNPDTNNDNPSSTDVIRSIAKNNNITYSYSNNAFCHPCQVKIPFTLKSINEHVKGVRHKKKLTATQTRQAMVVFVHSLLHVQSRSVTEINSGYLINNKYYLTLLSYLLLAKNTSGDGLICLLCGITLPRYPEVPVAHIDNCSLPKGKHIQIITSEKEEFIREIQPDAFHCGFCHIVVSGWNKMQGHLQSPEHDRQKSDSYYQFQSINLKLLQRYITLVEL</sequence>
<reference evidence="2 3" key="1">
    <citation type="submission" date="2020-04" db="EMBL/GenBank/DDBJ databases">
        <authorList>
            <person name="Wallbank WR R."/>
            <person name="Pardo Diaz C."/>
            <person name="Kozak K."/>
            <person name="Martin S."/>
            <person name="Jiggins C."/>
            <person name="Moest M."/>
            <person name="Warren A I."/>
            <person name="Byers J.R.P. K."/>
            <person name="Montejo-Kovacevich G."/>
            <person name="Yen C E."/>
        </authorList>
    </citation>
    <scope>NUCLEOTIDE SEQUENCE [LARGE SCALE GENOMIC DNA]</scope>
</reference>
<evidence type="ECO:0000313" key="3">
    <source>
        <dbReference type="Proteomes" id="UP000494106"/>
    </source>
</evidence>
<name>A0A8S1BGN9_ARCPL</name>
<dbReference type="EMBL" id="CADEBC010000598">
    <property type="protein sequence ID" value="CAB3258445.1"/>
    <property type="molecule type" value="Genomic_DNA"/>
</dbReference>
<dbReference type="PROSITE" id="PS00028">
    <property type="entry name" value="ZINC_FINGER_C2H2_1"/>
    <property type="match status" value="1"/>
</dbReference>
<protein>
    <recommendedName>
        <fullName evidence="1">C2H2-type domain-containing protein</fullName>
    </recommendedName>
</protein>
<organism evidence="2 3">
    <name type="scientific">Arctia plantaginis</name>
    <name type="common">Wood tiger moth</name>
    <name type="synonym">Phalaena plantaginis</name>
    <dbReference type="NCBI Taxonomy" id="874455"/>
    <lineage>
        <taxon>Eukaryota</taxon>
        <taxon>Metazoa</taxon>
        <taxon>Ecdysozoa</taxon>
        <taxon>Arthropoda</taxon>
        <taxon>Hexapoda</taxon>
        <taxon>Insecta</taxon>
        <taxon>Pterygota</taxon>
        <taxon>Neoptera</taxon>
        <taxon>Endopterygota</taxon>
        <taxon>Lepidoptera</taxon>
        <taxon>Glossata</taxon>
        <taxon>Ditrysia</taxon>
        <taxon>Noctuoidea</taxon>
        <taxon>Erebidae</taxon>
        <taxon>Arctiinae</taxon>
        <taxon>Arctia</taxon>
    </lineage>
</organism>
<evidence type="ECO:0000259" key="1">
    <source>
        <dbReference type="PROSITE" id="PS00028"/>
    </source>
</evidence>
<dbReference type="InterPro" id="IPR013087">
    <property type="entry name" value="Znf_C2H2_type"/>
</dbReference>
<accession>A0A8S1BGN9</accession>
<gene>
    <name evidence="2" type="ORF">APLA_LOCUS16509</name>
</gene>
<dbReference type="SMART" id="SM00355">
    <property type="entry name" value="ZnF_C2H2"/>
    <property type="match status" value="4"/>
</dbReference>
<keyword evidence="3" id="KW-1185">Reference proteome</keyword>
<dbReference type="OrthoDB" id="7491038at2759"/>
<evidence type="ECO:0000313" key="2">
    <source>
        <dbReference type="EMBL" id="CAB3258445.1"/>
    </source>
</evidence>
<feature type="domain" description="C2H2-type" evidence="1">
    <location>
        <begin position="68"/>
        <end position="90"/>
    </location>
</feature>
<comment type="caution">
    <text evidence="2">The sequence shown here is derived from an EMBL/GenBank/DDBJ whole genome shotgun (WGS) entry which is preliminary data.</text>
</comment>
<dbReference type="Proteomes" id="UP000494106">
    <property type="component" value="Unassembled WGS sequence"/>
</dbReference>
<dbReference type="AlphaFoldDB" id="A0A8S1BGN9"/>
<proteinExistence type="predicted"/>